<feature type="compositionally biased region" description="Acidic residues" evidence="6">
    <location>
        <begin position="2058"/>
        <end position="2113"/>
    </location>
</feature>
<keyword evidence="5" id="KW-0539">Nucleus</keyword>
<comment type="subcellular location">
    <subcellularLocation>
        <location evidence="2">Nucleus</location>
    </subcellularLocation>
</comment>
<feature type="compositionally biased region" description="Acidic residues" evidence="6">
    <location>
        <begin position="2120"/>
        <end position="2171"/>
    </location>
</feature>
<feature type="compositionally biased region" description="Basic and acidic residues" evidence="6">
    <location>
        <begin position="1972"/>
        <end position="1988"/>
    </location>
</feature>
<dbReference type="Proteomes" id="UP000016801">
    <property type="component" value="Unassembled WGS sequence"/>
</dbReference>
<dbReference type="VEuPathDB" id="FungiDB:CPUR_01913"/>
<feature type="region of interest" description="Disordered" evidence="6">
    <location>
        <begin position="315"/>
        <end position="342"/>
    </location>
</feature>
<evidence type="ECO:0000256" key="3">
    <source>
        <dbReference type="ARBA" id="ARBA00007335"/>
    </source>
</evidence>
<protein>
    <recommendedName>
        <fullName evidence="4">Histone transcription regulator 3 homolog</fullName>
    </recommendedName>
</protein>
<dbReference type="GO" id="GO:0031491">
    <property type="term" value="F:nucleosome binding"/>
    <property type="evidence" value="ECO:0007669"/>
    <property type="project" value="TreeGrafter"/>
</dbReference>
<feature type="region of interest" description="Disordered" evidence="6">
    <location>
        <begin position="394"/>
        <end position="532"/>
    </location>
</feature>
<comment type="function">
    <text evidence="1">Has a role in a nucleosome assembly pathway that is required for the integrity of heterochromatin and proper chromosome segregation.</text>
</comment>
<evidence type="ECO:0000256" key="5">
    <source>
        <dbReference type="ARBA" id="ARBA00023242"/>
    </source>
</evidence>
<feature type="compositionally biased region" description="Basic and acidic residues" evidence="6">
    <location>
        <begin position="423"/>
        <end position="439"/>
    </location>
</feature>
<dbReference type="EMBL" id="CAGA01000008">
    <property type="protein sequence ID" value="CCE28438.1"/>
    <property type="molecule type" value="Genomic_DNA"/>
</dbReference>
<organism evidence="7 8">
    <name type="scientific">Claviceps purpurea (strain 20.1)</name>
    <name type="common">Ergot fungus</name>
    <name type="synonym">Sphacelia segetum</name>
    <dbReference type="NCBI Taxonomy" id="1111077"/>
    <lineage>
        <taxon>Eukaryota</taxon>
        <taxon>Fungi</taxon>
        <taxon>Dikarya</taxon>
        <taxon>Ascomycota</taxon>
        <taxon>Pezizomycotina</taxon>
        <taxon>Sordariomycetes</taxon>
        <taxon>Hypocreomycetidae</taxon>
        <taxon>Hypocreales</taxon>
        <taxon>Clavicipitaceae</taxon>
        <taxon>Claviceps</taxon>
    </lineage>
</organism>
<dbReference type="STRING" id="1111077.M1W7G4"/>
<dbReference type="PANTHER" id="PTHR15502:SF7">
    <property type="entry name" value="CALCINEURIN-BINDING PROTEIN CABIN-1"/>
    <property type="match status" value="1"/>
</dbReference>
<feature type="compositionally biased region" description="Acidic residues" evidence="6">
    <location>
        <begin position="1989"/>
        <end position="2000"/>
    </location>
</feature>
<feature type="compositionally biased region" description="Acidic residues" evidence="6">
    <location>
        <begin position="2178"/>
        <end position="2279"/>
    </location>
</feature>
<sequence length="2279" mass="257164">MLQIRVHVAIASPQLTLPFLFGQDPPLESRLRDLAPGFQAINLEPEENEDEQIDTAKELHVSPTVILIHSAAHVNPAIQVDEALKRFQAALKLHAQGQNSRHAAASAYRELFESEIFQYREARTDYERAERYAEGRLDVTVINGVATALDVDAGGADGVAASLSQALYMSYKNHGQFFLDKLRDQCKAHPEWKKEVRLRYGIHDADKVLDNWTAALDQDPSDPELWRKMARFAGAINSRRIKRFCLEAAVELDDDPAITEVMPPSLAEGLAGQQLKEDLQLLSDEVSLSHPIMAPWKNREMSTLLKRQLDPIPFLPDHTSKLTPPPSSLAQPPFREAERPADSLRHKVSENDDGHTVGPVKSWCELGIELMKCLQDTKGALQACRSILNAAEADTNMNQPPEQVTNTTINPVPQPEPTAEPQRQSEAKRKLEDKVKQTVEEPQPVRRSARHGSRANNKARPVEVKEETPATGSKEVAKEGAENVVPESATSISIRKRSQSVAGLPEGVDDENVADKRSKRVRRRTEATLTEDTADASTSISVQMQPFQESDRILFQLTKTILENLGVEDTPTLAYVQEVLDSCSAQQDRTSKLTHNGAKDLRNAVSNFSEDAANVLLNSEERATLGLSSFLEHTKSGSQDQDDVPPFDEQTGLSHFSKMVLDCGEWMTSNDIAFAWVRVMSESYSTSKWSDTMKVAVVQMLNRADTILYKHIIGILESPRKSDEDLQVLRKVLPMIFELHIDIYERITNPSSAVDYATRVETKYRLDRWLRTMSTYLQVQNVPQNDILCARFMWASVMTTSLTDNPVREHIMLLWTSLRDFLTSENVDTVRLPNNVVMPLISPAAADRELSKLTTMDFFIGLFQDEKMDPVAVIDTLEPVLNPTSVFVFDGEPTGLQGVPGRVNGNDSACEGADKAAETCKENEPLEGSERSALSPTGGVNGKVISENATQGMKDLWKFLLNSSTELRLFLWSRLGDAYEAIKYPTKKFSCLLRSIEMVMSNMEGETYMRTPDESRKNLFMRTLKSLDELIIQALSMSLNHHAAFDIIDEEHLKTSSAAIAKLCTILHVSSLCEDESRLGTLTLPTNNSTFTALLNKLRDMQVRSWCLLFTMFKTGFSQMEPSTPEKDAAAYLAAVHRVLGLRKFCKASNKIFLKSMRVELLRMKNIEAWEDHLEQVLNDLYGLKLGVGVWEVEDHGCPYEKLEKRQAMQLVEKIMILANRMTMKDLLKSELKTTIEHMQQTIGQTKSTAQMIHNLRNFTEMLKKPIHPLRLYEALSGNLSVDCVAVNIPEAALARHGWFFLLGMIALTKFKGVDLNRRQTPGATDDLRIGATFLRLQLQFTADRWDAWFRLAECFDYELDESVIWTADKMNKDRSELVKFQRNAIHCYTLALSHSRHEQVRANDGDPLHDLYHKFGMRLYSSSREPFAMEPFKHSDQQRFFIQDMGASTFKKILHDQMSQYKVWKLAARLFRMAMKRDPHNWKNPYMLGKCYWKMYQTSEDDLDRTDKKARITLSSLLAILKKSIEVSQSARKTKNSEPILEPHYKLASILHKLVTRGDIPAADAASILAEQPFGIVAKPNDHFASFTEPEDWEEYIIRNLTKLREKDKSNWQHRIVIRHAKILFDESTNDDLVENSSDRIVAARAAFLLLKDSMFTKTMVMNVWKCDAERPGRHHVFTEQYVRFMTNILVILSNRVDLELLLRRLRKKGAEFYHFADLWQYSCTAYVKLLRAAYAVPVTTDEAFKSMWTEEFEIMSERIAAWAGGDGRHPNAAFECMKDAIEMKKLNGNLMKVAPIDDLINDCYTTIYRDVAATLPGLEPGAIIKERNHAKEVAAQLEAVAQAELRAPMSFSGLLNPLNGEKDGAAAGTMTPMEVDKTETCVPRAKRLAGVRRPEILRRAEQAVLRALDMPKLGAGTAKSRGGSISSAKRGSQTPALRSSRAGSGQEDDDGPDAQVRREAGEDSDEEMEDVHGNQRRGVDDDHRMEDGDDEEEEEEEHDTGSIHDSADDESDLSDVPEGYDDDVPPGLLFPNLTHRFRLIGDGDVDRGDEVLGESGEGDEEGTEDGESGAEVVEEELEEEEEEEEEEGGEEAEEAEEEEDDTQELIEDEIEVGVGYEEAGEEEEEEIDEGGEDEVEEEGDEEGEDEVEEEEDEEEGEEEDEEEGDEAVEVEVGHVDDDDDDDDEEEEEEEEEQEEQEDVEMVDVEDEDGEEHGHEEEEDEDEEGTEEEEDEEGEEEADEDEEEEGEEGQSEDDVDEEDEEVEGEEAEEEEEGLTGKI</sequence>
<feature type="compositionally biased region" description="Polar residues" evidence="6">
    <location>
        <begin position="395"/>
        <end position="411"/>
    </location>
</feature>
<evidence type="ECO:0000313" key="8">
    <source>
        <dbReference type="Proteomes" id="UP000016801"/>
    </source>
</evidence>
<feature type="compositionally biased region" description="Acidic residues" evidence="6">
    <location>
        <begin position="2009"/>
        <end position="2026"/>
    </location>
</feature>
<dbReference type="InterPro" id="IPR011990">
    <property type="entry name" value="TPR-like_helical_dom_sf"/>
</dbReference>
<feature type="compositionally biased region" description="Polar residues" evidence="6">
    <location>
        <begin position="1925"/>
        <end position="1945"/>
    </location>
</feature>
<evidence type="ECO:0000256" key="6">
    <source>
        <dbReference type="SAM" id="MobiDB-lite"/>
    </source>
</evidence>
<evidence type="ECO:0000313" key="7">
    <source>
        <dbReference type="EMBL" id="CCE28438.1"/>
    </source>
</evidence>
<accession>M1W7G4</accession>
<feature type="region of interest" description="Disordered" evidence="6">
    <location>
        <begin position="1916"/>
        <end position="2279"/>
    </location>
</feature>
<dbReference type="PhylomeDB" id="M1W7G4"/>
<evidence type="ECO:0000256" key="4">
    <source>
        <dbReference type="ARBA" id="ARBA00014848"/>
    </source>
</evidence>
<gene>
    <name evidence="7" type="ORF">CPUR_01913</name>
</gene>
<dbReference type="OrthoDB" id="77564at2759"/>
<reference evidence="7 8" key="1">
    <citation type="journal article" date="2013" name="PLoS Genet.">
        <title>Plant-symbiotic fungi as chemical engineers: Multi-genome analysis of the Clavicipitaceae reveals dynamics of alkaloid loci.</title>
        <authorList>
            <person name="Schardl C.L."/>
            <person name="Young C.A."/>
            <person name="Hesse U."/>
            <person name="Amyotte S.G."/>
            <person name="Andreeva K."/>
            <person name="Calie P.J."/>
            <person name="Fleetwood D.J."/>
            <person name="Haws D.C."/>
            <person name="Moore N."/>
            <person name="Oeser B."/>
            <person name="Panaccione D.G."/>
            <person name="Schweri K.K."/>
            <person name="Voisey C.R."/>
            <person name="Farman M.L."/>
            <person name="Jaromczyk J.W."/>
            <person name="Roe B.A."/>
            <person name="O'Sullivan D.M."/>
            <person name="Scott B."/>
            <person name="Tudzynski P."/>
            <person name="An Z."/>
            <person name="Arnaoudova E.G."/>
            <person name="Bullock C.T."/>
            <person name="Charlton N.D."/>
            <person name="Chen L."/>
            <person name="Cox M."/>
            <person name="Dinkins R.D."/>
            <person name="Florea S."/>
            <person name="Glenn A.E."/>
            <person name="Gordon A."/>
            <person name="Gueldener U."/>
            <person name="Harris D.R."/>
            <person name="Hollin W."/>
            <person name="Jaromczyk J."/>
            <person name="Johnson R.D."/>
            <person name="Khan A.K."/>
            <person name="Leistner E."/>
            <person name="Leuchtmann A."/>
            <person name="Li C."/>
            <person name="Liu J."/>
            <person name="Liu J."/>
            <person name="Liu M."/>
            <person name="Mace W."/>
            <person name="Machado C."/>
            <person name="Nagabhyru P."/>
            <person name="Pan J."/>
            <person name="Schmid J."/>
            <person name="Sugawara K."/>
            <person name="Steiner U."/>
            <person name="Takach J.E."/>
            <person name="Tanaka E."/>
            <person name="Webb J.S."/>
            <person name="Wilson E.V."/>
            <person name="Wiseman J.L."/>
            <person name="Yoshida R."/>
            <person name="Zeng Z."/>
        </authorList>
    </citation>
    <scope>NUCLEOTIDE SEQUENCE [LARGE SCALE GENOMIC DNA]</scope>
    <source>
        <strain evidence="7 8">20.1</strain>
    </source>
</reference>
<dbReference type="InterPro" id="IPR033053">
    <property type="entry name" value="Hir3/CABIN1"/>
</dbReference>
<dbReference type="Gene3D" id="1.25.40.10">
    <property type="entry name" value="Tetratricopeptide repeat domain"/>
    <property type="match status" value="1"/>
</dbReference>
<keyword evidence="8" id="KW-1185">Reference proteome</keyword>
<dbReference type="GO" id="GO:0006325">
    <property type="term" value="P:chromatin organization"/>
    <property type="evidence" value="ECO:0007669"/>
    <property type="project" value="InterPro"/>
</dbReference>
<evidence type="ECO:0000256" key="1">
    <source>
        <dbReference type="ARBA" id="ARBA00002687"/>
    </source>
</evidence>
<dbReference type="PANTHER" id="PTHR15502">
    <property type="entry name" value="CALCINEURIN-BINDING PROTEIN CABIN 1-RELATED"/>
    <property type="match status" value="1"/>
</dbReference>
<comment type="similarity">
    <text evidence="3">Belongs to the HIR3 family.</text>
</comment>
<comment type="caution">
    <text evidence="7">The sequence shown here is derived from an EMBL/GenBank/DDBJ whole genome shotgun (WGS) entry which is preliminary data.</text>
</comment>
<evidence type="ECO:0000256" key="2">
    <source>
        <dbReference type="ARBA" id="ARBA00004123"/>
    </source>
</evidence>
<dbReference type="eggNOG" id="ENOG502QQX4">
    <property type="taxonomic scope" value="Eukaryota"/>
</dbReference>
<dbReference type="GO" id="GO:0000417">
    <property type="term" value="C:HIR complex"/>
    <property type="evidence" value="ECO:0007669"/>
    <property type="project" value="TreeGrafter"/>
</dbReference>
<name>M1W7G4_CLAP2</name>
<dbReference type="HOGENOM" id="CLU_001419_0_0_1"/>
<dbReference type="GO" id="GO:0005634">
    <property type="term" value="C:nucleus"/>
    <property type="evidence" value="ECO:0007669"/>
    <property type="project" value="UniProtKB-SubCell"/>
</dbReference>
<proteinExistence type="inferred from homology"/>
<feature type="compositionally biased region" description="Basic and acidic residues" evidence="6">
    <location>
        <begin position="2041"/>
        <end position="2052"/>
    </location>
</feature>